<protein>
    <submittedName>
        <fullName evidence="1">Uncharacterized protein</fullName>
    </submittedName>
</protein>
<gene>
    <name evidence="1" type="ORF">PoB_000803400</name>
</gene>
<dbReference type="AlphaFoldDB" id="A0AAV3YGW6"/>
<comment type="caution">
    <text evidence="1">The sequence shown here is derived from an EMBL/GenBank/DDBJ whole genome shotgun (WGS) entry which is preliminary data.</text>
</comment>
<sequence length="68" mass="7873">EKKGEQGLKDEEEGLTQSRADRMSIDWIRQAQFRPQASQDSVWLKADLQACIVLFVVLCSVLKKCWFD</sequence>
<dbReference type="Proteomes" id="UP000735302">
    <property type="component" value="Unassembled WGS sequence"/>
</dbReference>
<keyword evidence="2" id="KW-1185">Reference proteome</keyword>
<evidence type="ECO:0000313" key="2">
    <source>
        <dbReference type="Proteomes" id="UP000735302"/>
    </source>
</evidence>
<name>A0AAV3YGW6_9GAST</name>
<accession>A0AAV3YGW6</accession>
<proteinExistence type="predicted"/>
<evidence type="ECO:0000313" key="1">
    <source>
        <dbReference type="EMBL" id="GFN81528.1"/>
    </source>
</evidence>
<organism evidence="1 2">
    <name type="scientific">Plakobranchus ocellatus</name>
    <dbReference type="NCBI Taxonomy" id="259542"/>
    <lineage>
        <taxon>Eukaryota</taxon>
        <taxon>Metazoa</taxon>
        <taxon>Spiralia</taxon>
        <taxon>Lophotrochozoa</taxon>
        <taxon>Mollusca</taxon>
        <taxon>Gastropoda</taxon>
        <taxon>Heterobranchia</taxon>
        <taxon>Euthyneura</taxon>
        <taxon>Panpulmonata</taxon>
        <taxon>Sacoglossa</taxon>
        <taxon>Placobranchoidea</taxon>
        <taxon>Plakobranchidae</taxon>
        <taxon>Plakobranchus</taxon>
    </lineage>
</organism>
<reference evidence="1 2" key="1">
    <citation type="journal article" date="2021" name="Elife">
        <title>Chloroplast acquisition without the gene transfer in kleptoplastic sea slugs, Plakobranchus ocellatus.</title>
        <authorList>
            <person name="Maeda T."/>
            <person name="Takahashi S."/>
            <person name="Yoshida T."/>
            <person name="Shimamura S."/>
            <person name="Takaki Y."/>
            <person name="Nagai Y."/>
            <person name="Toyoda A."/>
            <person name="Suzuki Y."/>
            <person name="Arimoto A."/>
            <person name="Ishii H."/>
            <person name="Satoh N."/>
            <person name="Nishiyama T."/>
            <person name="Hasebe M."/>
            <person name="Maruyama T."/>
            <person name="Minagawa J."/>
            <person name="Obokata J."/>
            <person name="Shigenobu S."/>
        </authorList>
    </citation>
    <scope>NUCLEOTIDE SEQUENCE [LARGE SCALE GENOMIC DNA]</scope>
</reference>
<feature type="non-terminal residue" evidence="1">
    <location>
        <position position="1"/>
    </location>
</feature>
<dbReference type="EMBL" id="BLXT01000945">
    <property type="protein sequence ID" value="GFN81528.1"/>
    <property type="molecule type" value="Genomic_DNA"/>
</dbReference>